<feature type="domain" description="DUF4124" evidence="2">
    <location>
        <begin position="90"/>
        <end position="140"/>
    </location>
</feature>
<feature type="compositionally biased region" description="Basic and acidic residues" evidence="1">
    <location>
        <begin position="181"/>
        <end position="190"/>
    </location>
</feature>
<reference evidence="3 4" key="1">
    <citation type="submission" date="2017-03" db="EMBL/GenBank/DDBJ databases">
        <title>Complete genome sequence of Candidatus 'Thiodictyon syntrophicum' sp. nov. strain Cad16T, a photolithoautotroph purple sulfur bacterium isolated from an alpine meromictic lake.</title>
        <authorList>
            <person name="Luedin S.M."/>
            <person name="Pothier J.F."/>
            <person name="Danza F."/>
            <person name="Storelli N."/>
            <person name="Wittwer M."/>
            <person name="Tonolla M."/>
        </authorList>
    </citation>
    <scope>NUCLEOTIDE SEQUENCE [LARGE SCALE GENOMIC DNA]</scope>
    <source>
        <strain evidence="3 4">Cad16T</strain>
    </source>
</reference>
<protein>
    <recommendedName>
        <fullName evidence="2">DUF4124 domain-containing protein</fullName>
    </recommendedName>
</protein>
<dbReference type="Proteomes" id="UP000232638">
    <property type="component" value="Chromosome"/>
</dbReference>
<gene>
    <name evidence="3" type="ORF">THSYN_25730</name>
</gene>
<dbReference type="KEGG" id="tsy:THSYN_25730"/>
<dbReference type="EMBL" id="CP020370">
    <property type="protein sequence ID" value="AUB83998.1"/>
    <property type="molecule type" value="Genomic_DNA"/>
</dbReference>
<dbReference type="AlphaFoldDB" id="A0A2K8UEI7"/>
<feature type="compositionally biased region" description="Basic and acidic residues" evidence="1">
    <location>
        <begin position="154"/>
        <end position="164"/>
    </location>
</feature>
<dbReference type="InterPro" id="IPR025392">
    <property type="entry name" value="DUF4124"/>
</dbReference>
<feature type="region of interest" description="Disordered" evidence="1">
    <location>
        <begin position="154"/>
        <end position="228"/>
    </location>
</feature>
<evidence type="ECO:0000313" key="3">
    <source>
        <dbReference type="EMBL" id="AUB83998.1"/>
    </source>
</evidence>
<accession>A0A2K8UEI7</accession>
<feature type="compositionally biased region" description="Low complexity" evidence="1">
    <location>
        <begin position="165"/>
        <end position="176"/>
    </location>
</feature>
<evidence type="ECO:0000313" key="4">
    <source>
        <dbReference type="Proteomes" id="UP000232638"/>
    </source>
</evidence>
<evidence type="ECO:0000259" key="2">
    <source>
        <dbReference type="Pfam" id="PF13511"/>
    </source>
</evidence>
<evidence type="ECO:0000256" key="1">
    <source>
        <dbReference type="SAM" id="MobiDB-lite"/>
    </source>
</evidence>
<keyword evidence="4" id="KW-1185">Reference proteome</keyword>
<sequence length="228" mass="24522">MNQRSQPTDITTARAGRPDPLTALLFGPAARGQAVEALAGRQRINATLVRLKPRPPVWGLWAAVRATIKPPLAGRLVPLLASALTGLWLASIPSRTTAQLYRWVDETGTTVYSQLPPPGATPAATIKPDAGPKPDQGAAATEQLRDQVAEDFDRRDQQAREAEAAGKQAAEQAARQTNCEAARKNLETLKNHGGGRLRTPDGKTGFLSKDDLAAQQAQARRQIEDNCR</sequence>
<dbReference type="RefSeq" id="WP_157817936.1">
    <property type="nucleotide sequence ID" value="NZ_CP020370.1"/>
</dbReference>
<dbReference type="Pfam" id="PF13511">
    <property type="entry name" value="DUF4124"/>
    <property type="match status" value="1"/>
</dbReference>
<dbReference type="OrthoDB" id="7068596at2"/>
<name>A0A2K8UEI7_9GAMM</name>
<organism evidence="3 4">
    <name type="scientific">Candidatus Thiodictyon syntrophicum</name>
    <dbReference type="NCBI Taxonomy" id="1166950"/>
    <lineage>
        <taxon>Bacteria</taxon>
        <taxon>Pseudomonadati</taxon>
        <taxon>Pseudomonadota</taxon>
        <taxon>Gammaproteobacteria</taxon>
        <taxon>Chromatiales</taxon>
        <taxon>Chromatiaceae</taxon>
        <taxon>Thiodictyon</taxon>
    </lineage>
</organism>
<feature type="region of interest" description="Disordered" evidence="1">
    <location>
        <begin position="111"/>
        <end position="140"/>
    </location>
</feature>
<proteinExistence type="predicted"/>